<dbReference type="RefSeq" id="WP_120723628.1">
    <property type="nucleotide sequence ID" value="NZ_CP032698.1"/>
</dbReference>
<keyword evidence="2" id="KW-1185">Reference proteome</keyword>
<dbReference type="InterPro" id="IPR043132">
    <property type="entry name" value="BCAT-like_C"/>
</dbReference>
<dbReference type="NCBIfam" id="NF006734">
    <property type="entry name" value="PRK09266.1"/>
    <property type="match status" value="1"/>
</dbReference>
<dbReference type="EMBL" id="CP032698">
    <property type="protein sequence ID" value="AYG83072.1"/>
    <property type="molecule type" value="Genomic_DNA"/>
</dbReference>
<dbReference type="GO" id="GO:0003824">
    <property type="term" value="F:catalytic activity"/>
    <property type="evidence" value="ECO:0007669"/>
    <property type="project" value="InterPro"/>
</dbReference>
<dbReference type="InterPro" id="IPR036038">
    <property type="entry name" value="Aminotransferase-like"/>
</dbReference>
<name>A0A387HPS4_9ACTN</name>
<dbReference type="OrthoDB" id="8912228at2"/>
<organism evidence="1 2">
    <name type="scientific">Streptomyces hundungensis</name>
    <dbReference type="NCBI Taxonomy" id="1077946"/>
    <lineage>
        <taxon>Bacteria</taxon>
        <taxon>Bacillati</taxon>
        <taxon>Actinomycetota</taxon>
        <taxon>Actinomycetes</taxon>
        <taxon>Kitasatosporales</taxon>
        <taxon>Streptomycetaceae</taxon>
        <taxon>Streptomyces</taxon>
    </lineage>
</organism>
<gene>
    <name evidence="1" type="ORF">DWB77_05264</name>
</gene>
<accession>A0A387HPS4</accession>
<dbReference type="InterPro" id="IPR043131">
    <property type="entry name" value="BCAT-like_N"/>
</dbReference>
<dbReference type="Pfam" id="PF01063">
    <property type="entry name" value="Aminotran_4"/>
    <property type="match status" value="1"/>
</dbReference>
<proteinExistence type="predicted"/>
<evidence type="ECO:0000313" key="2">
    <source>
        <dbReference type="Proteomes" id="UP000271554"/>
    </source>
</evidence>
<reference evidence="1 2" key="1">
    <citation type="submission" date="2018-10" db="EMBL/GenBank/DDBJ databases">
        <title>Relationship between Morphology and Antimicrobial Activity in Streptomyces.</title>
        <authorList>
            <person name="Kang H.J."/>
            <person name="Kim S.B."/>
        </authorList>
    </citation>
    <scope>NUCLEOTIDE SEQUENCE [LARGE SCALE GENOMIC DNA]</scope>
    <source>
        <strain evidence="1 2">BH38</strain>
    </source>
</reference>
<evidence type="ECO:0008006" key="3">
    <source>
        <dbReference type="Google" id="ProtNLM"/>
    </source>
</evidence>
<evidence type="ECO:0000313" key="1">
    <source>
        <dbReference type="EMBL" id="AYG83072.1"/>
    </source>
</evidence>
<protein>
    <recommendedName>
        <fullName evidence="3">Class IV aminotransferase</fullName>
    </recommendedName>
</protein>
<dbReference type="SUPFAM" id="SSF56752">
    <property type="entry name" value="D-aminoacid aminotransferase-like PLP-dependent enzymes"/>
    <property type="match status" value="1"/>
</dbReference>
<dbReference type="Gene3D" id="3.30.470.10">
    <property type="match status" value="1"/>
</dbReference>
<dbReference type="Gene3D" id="3.20.10.10">
    <property type="entry name" value="D-amino Acid Aminotransferase, subunit A, domain 2"/>
    <property type="match status" value="1"/>
</dbReference>
<dbReference type="KEGG" id="shun:DWB77_05264"/>
<dbReference type="InterPro" id="IPR001544">
    <property type="entry name" value="Aminotrans_IV"/>
</dbReference>
<dbReference type="Proteomes" id="UP000271554">
    <property type="component" value="Chromosome"/>
</dbReference>
<sequence length="262" mass="28125">MTLPYVEIDGRPADAENLLVPALTGGYGHFTAMQVRDGRVRGLAHHLTRLDRANRELFGPALDVQRVRSLIARALAGSGQTDASVRVYVYGPAEAPTPMVVVKGPAEMPSTAQSLLSVPYERPVAHIKHLGGFAQGYYSRLAQRQGFSEALLTGPGGVIAEGAITNIAFWDGTSVVWPDRPALLGITKAVLDPRLAAYGLKSTHREVTLAGLDAYSAAFVTNARGIAPVGRIDERAFAVDAELMKVVWRAFEEAPWDVIDPG</sequence>
<dbReference type="AlphaFoldDB" id="A0A387HPS4"/>